<dbReference type="GO" id="GO:0008146">
    <property type="term" value="F:sulfotransferase activity"/>
    <property type="evidence" value="ECO:0007669"/>
    <property type="project" value="InterPro"/>
</dbReference>
<keyword evidence="6" id="KW-1185">Reference proteome</keyword>
<dbReference type="EMBL" id="MTYJ01000016">
    <property type="protein sequence ID" value="OQV22566.1"/>
    <property type="molecule type" value="Genomic_DNA"/>
</dbReference>
<dbReference type="Pfam" id="PF00685">
    <property type="entry name" value="Sulfotransfer_1"/>
    <property type="match status" value="1"/>
</dbReference>
<evidence type="ECO:0000313" key="6">
    <source>
        <dbReference type="Proteomes" id="UP000192578"/>
    </source>
</evidence>
<feature type="domain" description="Sulfotransferase" evidence="4">
    <location>
        <begin position="62"/>
        <end position="320"/>
    </location>
</feature>
<comment type="caution">
    <text evidence="5">The sequence shown here is derived from an EMBL/GenBank/DDBJ whole genome shotgun (WGS) entry which is preliminary data.</text>
</comment>
<dbReference type="AlphaFoldDB" id="A0A1W0X4X3"/>
<organism evidence="5 6">
    <name type="scientific">Hypsibius exemplaris</name>
    <name type="common">Freshwater tardigrade</name>
    <dbReference type="NCBI Taxonomy" id="2072580"/>
    <lineage>
        <taxon>Eukaryota</taxon>
        <taxon>Metazoa</taxon>
        <taxon>Ecdysozoa</taxon>
        <taxon>Tardigrada</taxon>
        <taxon>Eutardigrada</taxon>
        <taxon>Parachela</taxon>
        <taxon>Hypsibioidea</taxon>
        <taxon>Hypsibiidae</taxon>
        <taxon>Hypsibius</taxon>
    </lineage>
</organism>
<evidence type="ECO:0000256" key="2">
    <source>
        <dbReference type="ARBA" id="ARBA00022679"/>
    </source>
</evidence>
<dbReference type="InterPro" id="IPR000863">
    <property type="entry name" value="Sulfotransferase_dom"/>
</dbReference>
<dbReference type="OrthoDB" id="205623at2759"/>
<evidence type="ECO:0000259" key="4">
    <source>
        <dbReference type="Pfam" id="PF00685"/>
    </source>
</evidence>
<dbReference type="PANTHER" id="PTHR11783">
    <property type="entry name" value="SULFOTRANSFERASE SULT"/>
    <property type="match status" value="1"/>
</dbReference>
<accession>A0A1W0X4X3</accession>
<protein>
    <submittedName>
        <fullName evidence="5">Sulfotransferase family cytosolic 1B member 1</fullName>
    </submittedName>
</protein>
<dbReference type="Proteomes" id="UP000192578">
    <property type="component" value="Unassembled WGS sequence"/>
</dbReference>
<evidence type="ECO:0000256" key="1">
    <source>
        <dbReference type="ARBA" id="ARBA00005771"/>
    </source>
</evidence>
<comment type="similarity">
    <text evidence="1">Belongs to the sulfotransferase 1 family.</text>
</comment>
<evidence type="ECO:0000313" key="5">
    <source>
        <dbReference type="EMBL" id="OQV22566.1"/>
    </source>
</evidence>
<keyword evidence="2" id="KW-0808">Transferase</keyword>
<reference evidence="6" key="1">
    <citation type="submission" date="2017-01" db="EMBL/GenBank/DDBJ databases">
        <title>Comparative genomics of anhydrobiosis in the tardigrade Hypsibius dujardini.</title>
        <authorList>
            <person name="Yoshida Y."/>
            <person name="Koutsovoulos G."/>
            <person name="Laetsch D."/>
            <person name="Stevens L."/>
            <person name="Kumar S."/>
            <person name="Horikawa D."/>
            <person name="Ishino K."/>
            <person name="Komine S."/>
            <person name="Tomita M."/>
            <person name="Blaxter M."/>
            <person name="Arakawa K."/>
        </authorList>
    </citation>
    <scope>NUCLEOTIDE SEQUENCE [LARGE SCALE GENOMIC DNA]</scope>
    <source>
        <strain evidence="6">Z151</strain>
    </source>
</reference>
<dbReference type="InterPro" id="IPR027417">
    <property type="entry name" value="P-loop_NTPase"/>
</dbReference>
<gene>
    <name evidence="5" type="ORF">BV898_03393</name>
</gene>
<feature type="compositionally biased region" description="Basic and acidic residues" evidence="3">
    <location>
        <begin position="7"/>
        <end position="21"/>
    </location>
</feature>
<sequence>MATTAHGMDKTKLKDEERDVLRPNGKTLPDDPQYDLHLYRGLWLLSGSVKMMPKVAKMRARPDDIVVASFPKSGTTWMQAIVQLIMYRTLGTITRVGLSENDWCFLDLAHNADPMPIDLLDEQMSPRLIKTHLPWDLLPKSIVEKKCKMIYVYRNPKDVMVSLYHFCKNVPEVIHSCPHETFEEFVQAFLKDRVIYAPYFENIASFWQHRGDANVLFVAYEDMSSKPQETISRVANFLGEPLDKETLDMIVRKTSFGEMKKSENVKRIIRRSSIAQSLAPRKPDGTNFHFLRCGKTEEWRKEFSPELAATADKWVTENLAAAQLAGFSF</sequence>
<proteinExistence type="inferred from homology"/>
<evidence type="ECO:0000256" key="3">
    <source>
        <dbReference type="SAM" id="MobiDB-lite"/>
    </source>
</evidence>
<dbReference type="SUPFAM" id="SSF52540">
    <property type="entry name" value="P-loop containing nucleoside triphosphate hydrolases"/>
    <property type="match status" value="1"/>
</dbReference>
<dbReference type="Gene3D" id="3.40.50.300">
    <property type="entry name" value="P-loop containing nucleotide triphosphate hydrolases"/>
    <property type="match status" value="1"/>
</dbReference>
<feature type="region of interest" description="Disordered" evidence="3">
    <location>
        <begin position="1"/>
        <end position="27"/>
    </location>
</feature>
<name>A0A1W0X4X3_HYPEX</name>